<accession>A0ABS1DAD1</accession>
<dbReference type="SUPFAM" id="SSF50249">
    <property type="entry name" value="Nucleic acid-binding proteins"/>
    <property type="match status" value="1"/>
</dbReference>
<feature type="domain" description="BRCT" evidence="14">
    <location>
        <begin position="610"/>
        <end position="679"/>
    </location>
</feature>
<feature type="binding site" evidence="12">
    <location>
        <begin position="43"/>
        <end position="47"/>
    </location>
    <ligand>
        <name>NAD(+)</name>
        <dbReference type="ChEBI" id="CHEBI:57540"/>
    </ligand>
</feature>
<name>A0ABS1DAD1_9PROT</name>
<dbReference type="SUPFAM" id="SSF52113">
    <property type="entry name" value="BRCT domain"/>
    <property type="match status" value="1"/>
</dbReference>
<dbReference type="EMBL" id="NRRL01000006">
    <property type="protein sequence ID" value="MBK1667392.1"/>
    <property type="molecule type" value="Genomic_DNA"/>
</dbReference>
<evidence type="ECO:0000256" key="2">
    <source>
        <dbReference type="ARBA" id="ARBA00022598"/>
    </source>
</evidence>
<dbReference type="InterPro" id="IPR012340">
    <property type="entry name" value="NA-bd_OB-fold"/>
</dbReference>
<dbReference type="Proteomes" id="UP001296873">
    <property type="component" value="Unassembled WGS sequence"/>
</dbReference>
<dbReference type="InterPro" id="IPR013840">
    <property type="entry name" value="DNAligase_N"/>
</dbReference>
<keyword evidence="3 12" id="KW-0235">DNA replication</keyword>
<keyword evidence="7 12" id="KW-0460">Magnesium</keyword>
<dbReference type="Pfam" id="PF12826">
    <property type="entry name" value="HHH_2"/>
    <property type="match status" value="1"/>
</dbReference>
<dbReference type="Gene3D" id="3.30.470.30">
    <property type="entry name" value="DNA ligase/mRNA capping enzyme"/>
    <property type="match status" value="1"/>
</dbReference>
<dbReference type="InterPro" id="IPR036420">
    <property type="entry name" value="BRCT_dom_sf"/>
</dbReference>
<keyword evidence="16" id="KW-1185">Reference proteome</keyword>
<feature type="binding site" evidence="12">
    <location>
        <position position="423"/>
    </location>
    <ligand>
        <name>Zn(2+)</name>
        <dbReference type="ChEBI" id="CHEBI:29105"/>
    </ligand>
</feature>
<evidence type="ECO:0000313" key="15">
    <source>
        <dbReference type="EMBL" id="MBK1667392.1"/>
    </source>
</evidence>
<evidence type="ECO:0000256" key="13">
    <source>
        <dbReference type="RuleBase" id="RU000618"/>
    </source>
</evidence>
<dbReference type="HAMAP" id="MF_01588">
    <property type="entry name" value="DNA_ligase_A"/>
    <property type="match status" value="1"/>
</dbReference>
<dbReference type="PROSITE" id="PS50172">
    <property type="entry name" value="BRCT"/>
    <property type="match status" value="1"/>
</dbReference>
<dbReference type="GO" id="GO:0016874">
    <property type="term" value="F:ligase activity"/>
    <property type="evidence" value="ECO:0007669"/>
    <property type="project" value="UniProtKB-KW"/>
</dbReference>
<dbReference type="RefSeq" id="WP_200339462.1">
    <property type="nucleotide sequence ID" value="NZ_NRRL01000006.1"/>
</dbReference>
<dbReference type="SMART" id="SM00278">
    <property type="entry name" value="HhH1"/>
    <property type="match status" value="2"/>
</dbReference>
<dbReference type="Pfam" id="PF03120">
    <property type="entry name" value="OB_DNA_ligase"/>
    <property type="match status" value="1"/>
</dbReference>
<dbReference type="SUPFAM" id="SSF56091">
    <property type="entry name" value="DNA ligase/mRNA capping enzyme, catalytic domain"/>
    <property type="match status" value="1"/>
</dbReference>
<feature type="binding site" evidence="12">
    <location>
        <position position="126"/>
    </location>
    <ligand>
        <name>NAD(+)</name>
        <dbReference type="ChEBI" id="CHEBI:57540"/>
    </ligand>
</feature>
<dbReference type="InterPro" id="IPR001357">
    <property type="entry name" value="BRCT_dom"/>
</dbReference>
<evidence type="ECO:0000256" key="3">
    <source>
        <dbReference type="ARBA" id="ARBA00022705"/>
    </source>
</evidence>
<feature type="binding site" evidence="12">
    <location>
        <position position="302"/>
    </location>
    <ligand>
        <name>NAD(+)</name>
        <dbReference type="ChEBI" id="CHEBI:57540"/>
    </ligand>
</feature>
<dbReference type="Gene3D" id="2.40.50.140">
    <property type="entry name" value="Nucleic acid-binding proteins"/>
    <property type="match status" value="1"/>
</dbReference>
<evidence type="ECO:0000256" key="11">
    <source>
        <dbReference type="ARBA" id="ARBA00034005"/>
    </source>
</evidence>
<comment type="caution">
    <text evidence="12">Lacks conserved residue(s) required for the propagation of feature annotation.</text>
</comment>
<dbReference type="InterPro" id="IPR003583">
    <property type="entry name" value="Hlx-hairpin-Hlx_DNA-bd_motif"/>
</dbReference>
<dbReference type="SUPFAM" id="SSF47781">
    <property type="entry name" value="RuvA domain 2-like"/>
    <property type="match status" value="1"/>
</dbReference>
<evidence type="ECO:0000256" key="8">
    <source>
        <dbReference type="ARBA" id="ARBA00023027"/>
    </source>
</evidence>
<dbReference type="InterPro" id="IPR004149">
    <property type="entry name" value="Znf_DNAligase_C4"/>
</dbReference>
<keyword evidence="2 12" id="KW-0436">Ligase</keyword>
<dbReference type="InterPro" id="IPR001679">
    <property type="entry name" value="DNA_ligase"/>
</dbReference>
<keyword evidence="8 12" id="KW-0520">NAD</keyword>
<evidence type="ECO:0000259" key="14">
    <source>
        <dbReference type="PROSITE" id="PS50172"/>
    </source>
</evidence>
<feature type="binding site" evidence="12">
    <location>
        <position position="149"/>
    </location>
    <ligand>
        <name>NAD(+)</name>
        <dbReference type="ChEBI" id="CHEBI:57540"/>
    </ligand>
</feature>
<dbReference type="Gene3D" id="1.10.150.20">
    <property type="entry name" value="5' to 3' exonuclease, C-terminal subdomain"/>
    <property type="match status" value="2"/>
</dbReference>
<evidence type="ECO:0000256" key="5">
    <source>
        <dbReference type="ARBA" id="ARBA00022763"/>
    </source>
</evidence>
<dbReference type="PANTHER" id="PTHR23389:SF9">
    <property type="entry name" value="DNA LIGASE"/>
    <property type="match status" value="1"/>
</dbReference>
<dbReference type="Gene3D" id="3.40.50.10190">
    <property type="entry name" value="BRCT domain"/>
    <property type="match status" value="1"/>
</dbReference>
<feature type="active site" description="N6-AMP-lysine intermediate" evidence="12">
    <location>
        <position position="128"/>
    </location>
</feature>
<dbReference type="Gene3D" id="1.10.287.610">
    <property type="entry name" value="Helix hairpin bin"/>
    <property type="match status" value="1"/>
</dbReference>
<evidence type="ECO:0000256" key="10">
    <source>
        <dbReference type="ARBA" id="ARBA00023211"/>
    </source>
</evidence>
<protein>
    <recommendedName>
        <fullName evidence="12 13">DNA ligase</fullName>
        <ecNumber evidence="12 13">6.5.1.2</ecNumber>
    </recommendedName>
    <alternativeName>
        <fullName evidence="12">Polydeoxyribonucleotide synthase [NAD(+)]</fullName>
    </alternativeName>
</protein>
<dbReference type="CDD" id="cd00114">
    <property type="entry name" value="LIGANc"/>
    <property type="match status" value="1"/>
</dbReference>
<dbReference type="InterPro" id="IPR010994">
    <property type="entry name" value="RuvA_2-like"/>
</dbReference>
<comment type="similarity">
    <text evidence="12">Belongs to the NAD-dependent DNA ligase family. LigA subfamily.</text>
</comment>
<dbReference type="NCBIfam" id="NF005932">
    <property type="entry name" value="PRK07956.1"/>
    <property type="match status" value="1"/>
</dbReference>
<dbReference type="InterPro" id="IPR004150">
    <property type="entry name" value="NAD_DNA_ligase_OB"/>
</dbReference>
<comment type="cofactor">
    <cofactor evidence="12">
        <name>Mg(2+)</name>
        <dbReference type="ChEBI" id="CHEBI:18420"/>
    </cofactor>
    <cofactor evidence="12">
        <name>Mn(2+)</name>
        <dbReference type="ChEBI" id="CHEBI:29035"/>
    </cofactor>
</comment>
<dbReference type="InterPro" id="IPR018239">
    <property type="entry name" value="DNA_ligase_AS"/>
</dbReference>
<evidence type="ECO:0000256" key="9">
    <source>
        <dbReference type="ARBA" id="ARBA00023204"/>
    </source>
</evidence>
<keyword evidence="4 12" id="KW-0479">Metal-binding</keyword>
<feature type="binding site" evidence="12">
    <location>
        <position position="420"/>
    </location>
    <ligand>
        <name>Zn(2+)</name>
        <dbReference type="ChEBI" id="CHEBI:29105"/>
    </ligand>
</feature>
<dbReference type="CDD" id="cd17748">
    <property type="entry name" value="BRCT_DNA_ligase_like"/>
    <property type="match status" value="1"/>
</dbReference>
<dbReference type="Pfam" id="PF14520">
    <property type="entry name" value="HHH_5"/>
    <property type="match status" value="1"/>
</dbReference>
<evidence type="ECO:0000256" key="6">
    <source>
        <dbReference type="ARBA" id="ARBA00022833"/>
    </source>
</evidence>
<evidence type="ECO:0000256" key="1">
    <source>
        <dbReference type="ARBA" id="ARBA00004067"/>
    </source>
</evidence>
<dbReference type="Pfam" id="PF03119">
    <property type="entry name" value="DNA_ligase_ZBD"/>
    <property type="match status" value="1"/>
</dbReference>
<dbReference type="InterPro" id="IPR041663">
    <property type="entry name" value="DisA/LigA_HHH"/>
</dbReference>
<feature type="binding site" evidence="12">
    <location>
        <position position="444"/>
    </location>
    <ligand>
        <name>Zn(2+)</name>
        <dbReference type="ChEBI" id="CHEBI:29105"/>
    </ligand>
</feature>
<sequence>MSDTPTPVAPDESDARRELARLAAEIAHHDLLYHQLDAPEISDAAYDALRRRNLELEQAYPHLVRADSPERRVGFTPADGFQQVTHAQPMLSLENCFEDAEVEELLRRIRRFLALDEAAAIEFFAEPKIDGLSCSLRYEDGYLVQAATRGDGTVGEDVTANIRHVADVPQKLSGTGWPQALEVRGEVYMARSAFRKLNAAQEAAGRKTFANPRNAAAGSLRQLEPGVTAARPLAFFAYGWGDCSEAIGNTIQTARANLTRWGFIPTHPSRLCYGVQDLLAYYAEIQEQRADLDFDIDGIVYKVNDLALQKRLGFVSRAPRWAAAHKFPAERATTRLERIAIQVGRTGALTPVAHLEPVTVGGVVVSRATLHNADEIARKDIREGDTVVIQRAGDVIPQVVEVVREKRPAESAPWAMPDTCPECGSSAVREADMAVTRCTGGLICPAQMKERLKHFVSRECLDIDGLGQKNLVELIDRGLVRTPADIFRLWDEEPAIASWQGWGERSAEKLIEAIEARRTVPLERFVNALGIPQVGASTAKLLAQHYGNLTAMRTALESDQKAAREDLLSIDGVGPAMAQDILDFFAEPQNRDTLDALQRELTVADAKAPASGGALAGKTVVFTGSLSISRAEAKSQAETLGMKVSGSVSAETDYLVAGADAGSKLTKARAAGVRVLDEDGWAALISDPGLGA</sequence>
<proteinExistence type="inferred from homology"/>
<organism evidence="15 16">
    <name type="scientific">Rhodovibrio sodomensis</name>
    <dbReference type="NCBI Taxonomy" id="1088"/>
    <lineage>
        <taxon>Bacteria</taxon>
        <taxon>Pseudomonadati</taxon>
        <taxon>Pseudomonadota</taxon>
        <taxon>Alphaproteobacteria</taxon>
        <taxon>Rhodospirillales</taxon>
        <taxon>Rhodovibrionaceae</taxon>
        <taxon>Rhodovibrio</taxon>
    </lineage>
</organism>
<reference evidence="15 16" key="1">
    <citation type="journal article" date="2020" name="Microorganisms">
        <title>Osmotic Adaptation and Compatible Solute Biosynthesis of Phototrophic Bacteria as Revealed from Genome Analyses.</title>
        <authorList>
            <person name="Imhoff J.F."/>
            <person name="Rahn T."/>
            <person name="Kunzel S."/>
            <person name="Keller A."/>
            <person name="Neulinger S.C."/>
        </authorList>
    </citation>
    <scope>NUCLEOTIDE SEQUENCE [LARGE SCALE GENOMIC DNA]</scope>
    <source>
        <strain evidence="15 16">DSM 9895</strain>
    </source>
</reference>
<dbReference type="SMART" id="SM00292">
    <property type="entry name" value="BRCT"/>
    <property type="match status" value="1"/>
</dbReference>
<evidence type="ECO:0000256" key="4">
    <source>
        <dbReference type="ARBA" id="ARBA00022723"/>
    </source>
</evidence>
<dbReference type="PROSITE" id="PS01056">
    <property type="entry name" value="DNA_LIGASE_N2"/>
    <property type="match status" value="1"/>
</dbReference>
<keyword evidence="6 12" id="KW-0862">Zinc</keyword>
<dbReference type="PROSITE" id="PS01055">
    <property type="entry name" value="DNA_LIGASE_N1"/>
    <property type="match status" value="1"/>
</dbReference>
<dbReference type="Pfam" id="PF00533">
    <property type="entry name" value="BRCT"/>
    <property type="match status" value="1"/>
</dbReference>
<evidence type="ECO:0000256" key="12">
    <source>
        <dbReference type="HAMAP-Rule" id="MF_01588"/>
    </source>
</evidence>
<dbReference type="Gene3D" id="6.20.10.30">
    <property type="match status" value="1"/>
</dbReference>
<evidence type="ECO:0000313" key="16">
    <source>
        <dbReference type="Proteomes" id="UP001296873"/>
    </source>
</evidence>
<dbReference type="InterPro" id="IPR033136">
    <property type="entry name" value="DNA_ligase_CS"/>
</dbReference>
<keyword evidence="5 12" id="KW-0227">DNA damage</keyword>
<dbReference type="InterPro" id="IPR013839">
    <property type="entry name" value="DNAligase_adenylation"/>
</dbReference>
<dbReference type="EC" id="6.5.1.2" evidence="12 13"/>
<feature type="binding site" evidence="12">
    <location>
        <position position="186"/>
    </location>
    <ligand>
        <name>NAD(+)</name>
        <dbReference type="ChEBI" id="CHEBI:57540"/>
    </ligand>
</feature>
<dbReference type="PIRSF" id="PIRSF001604">
    <property type="entry name" value="LigA"/>
    <property type="match status" value="1"/>
</dbReference>
<comment type="catalytic activity">
    <reaction evidence="11 12 13">
        <text>NAD(+) + (deoxyribonucleotide)n-3'-hydroxyl + 5'-phospho-(deoxyribonucleotide)m = (deoxyribonucleotide)n+m + AMP + beta-nicotinamide D-nucleotide.</text>
        <dbReference type="EC" id="6.5.1.2"/>
    </reaction>
</comment>
<feature type="binding site" evidence="12">
    <location>
        <position position="326"/>
    </location>
    <ligand>
        <name>NAD(+)</name>
        <dbReference type="ChEBI" id="CHEBI:57540"/>
    </ligand>
</feature>
<comment type="function">
    <text evidence="1 12">DNA ligase that catalyzes the formation of phosphodiester linkages between 5'-phosphoryl and 3'-hydroxyl groups in double-stranded DNA using NAD as a coenzyme and as the energy source for the reaction. It is essential for DNA replication and repair of damaged DNA.</text>
</comment>
<keyword evidence="10 12" id="KW-0464">Manganese</keyword>
<dbReference type="Pfam" id="PF01653">
    <property type="entry name" value="DNA_ligase_aden"/>
    <property type="match status" value="1"/>
</dbReference>
<dbReference type="SMART" id="SM00532">
    <property type="entry name" value="LIGANc"/>
    <property type="match status" value="1"/>
</dbReference>
<evidence type="ECO:0000256" key="7">
    <source>
        <dbReference type="ARBA" id="ARBA00022842"/>
    </source>
</evidence>
<dbReference type="PANTHER" id="PTHR23389">
    <property type="entry name" value="CHROMOSOME TRANSMISSION FIDELITY FACTOR 18"/>
    <property type="match status" value="1"/>
</dbReference>
<comment type="caution">
    <text evidence="15">The sequence shown here is derived from an EMBL/GenBank/DDBJ whole genome shotgun (WGS) entry which is preliminary data.</text>
</comment>
<feature type="binding site" evidence="12">
    <location>
        <begin position="92"/>
        <end position="93"/>
    </location>
    <ligand>
        <name>NAD(+)</name>
        <dbReference type="ChEBI" id="CHEBI:57540"/>
    </ligand>
</feature>
<gene>
    <name evidence="12" type="primary">ligA</name>
    <name evidence="15" type="ORF">CKO28_05030</name>
</gene>
<dbReference type="NCBIfam" id="TIGR00575">
    <property type="entry name" value="dnlj"/>
    <property type="match status" value="1"/>
</dbReference>
<keyword evidence="9 12" id="KW-0234">DNA repair</keyword>